<evidence type="ECO:0000313" key="1">
    <source>
        <dbReference type="EMBL" id="QHU03233.1"/>
    </source>
</evidence>
<accession>A0A6C0JCW6</accession>
<proteinExistence type="predicted"/>
<dbReference type="EMBL" id="MN740373">
    <property type="protein sequence ID" value="QHU03233.1"/>
    <property type="molecule type" value="Genomic_DNA"/>
</dbReference>
<organism evidence="1">
    <name type="scientific">viral metagenome</name>
    <dbReference type="NCBI Taxonomy" id="1070528"/>
    <lineage>
        <taxon>unclassified sequences</taxon>
        <taxon>metagenomes</taxon>
        <taxon>organismal metagenomes</taxon>
    </lineage>
</organism>
<protein>
    <submittedName>
        <fullName evidence="1">Uncharacterized protein</fullName>
    </submittedName>
</protein>
<name>A0A6C0JCW6_9ZZZZ</name>
<dbReference type="AlphaFoldDB" id="A0A6C0JCW6"/>
<reference evidence="1" key="1">
    <citation type="journal article" date="2020" name="Nature">
        <title>Giant virus diversity and host interactions through global metagenomics.</title>
        <authorList>
            <person name="Schulz F."/>
            <person name="Roux S."/>
            <person name="Paez-Espino D."/>
            <person name="Jungbluth S."/>
            <person name="Walsh D.A."/>
            <person name="Denef V.J."/>
            <person name="McMahon K.D."/>
            <person name="Konstantinidis K.T."/>
            <person name="Eloe-Fadrosh E.A."/>
            <person name="Kyrpides N.C."/>
            <person name="Woyke T."/>
        </authorList>
    </citation>
    <scope>NUCLEOTIDE SEQUENCE</scope>
    <source>
        <strain evidence="1">GVMAG-M-3300026093-6</strain>
    </source>
</reference>
<sequence length="334" mass="39619">MTGIIELPYDILKIISSYLDNHKHMFMFIILSNKNSDEYNNLLEKGSPFVDLKGNRIKWDMTNISPRINLIHNCITYVQMSTELLWGSNIPTHNQFAKIIKSNKSDNVSISQQLKDRFQIIHEIINYLERSPNVKGKDIIWNREKIGSKLIYSKDVVHNKFWDEPLSNLKHTKYTRCGCTHFCWRCRKECDIFNVKHGDKLVVKSHENKRFYICSIKMVKYGNKYFQSVRDVYIKESKNIINWETKWIKNICPRIEISVEFLPLSYEKVPNKKIQFMFGNEKFYYMAECYSSIMSWGYNKPYQPWRTCLNPIYGIPLGWLFTAEKEAKTALALI</sequence>